<dbReference type="SUPFAM" id="SSF116726">
    <property type="entry name" value="TrkA C-terminal domain-like"/>
    <property type="match status" value="1"/>
</dbReference>
<dbReference type="PRINTS" id="PR00762">
    <property type="entry name" value="CLCHANNEL"/>
</dbReference>
<keyword evidence="11" id="KW-1185">Reference proteome</keyword>
<dbReference type="InterPro" id="IPR036721">
    <property type="entry name" value="RCK_C_sf"/>
</dbReference>
<evidence type="ECO:0000259" key="9">
    <source>
        <dbReference type="PROSITE" id="PS51202"/>
    </source>
</evidence>
<dbReference type="InterPro" id="IPR014743">
    <property type="entry name" value="Cl-channel_core"/>
</dbReference>
<gene>
    <name evidence="10" type="ORF">DCMF_12680</name>
</gene>
<keyword evidence="6 8" id="KW-0472">Membrane</keyword>
<dbReference type="KEGG" id="fwa:DCMF_12680"/>
<dbReference type="InterPro" id="IPR001807">
    <property type="entry name" value="ClC"/>
</dbReference>
<evidence type="ECO:0000256" key="1">
    <source>
        <dbReference type="ARBA" id="ARBA00004141"/>
    </source>
</evidence>
<sequence length="533" mass="58259">MTSQTYKTLNQWWDFRLKLYGEGIFTGLLTSFVIVCFRFSLEKAELFRTKVFLFAQTKNHGVLVLWFIALILIGFLLGKLTQWEPLASGSGIPQVKGVLLGKIKTNWLSVLIVKFWGGLLAIGAGLSLGREGPSVQIGAAVGQGMSRLLGRLRIEERYLITCGASAGLATAFNAPLAGVIFALEELHKNFSPLVLTSAMVSSLTADFISQQFFGQKPIFSFHNLPVLPLNYYLYLIVLGLMMGAFGVFFNYSLIKISNLYKKIKYLPKTLIPLIPLAFAGILGLVLPEVLGGGHKIIESLIQNIFSFKVLLLLLAVKFLFTMASYGSGVPGGIFLPLLVIGALAGKIYGIAITHYLSADPMFLNNFIVLAMAAYFTAIVKAPVTGSILITEMTGSFNHLLPLITVSMTAYFVCDLLKSEPIYETLLGRLLPAKGKLDSASEKGNKVLLEIAVSLGSKVAGKKIRDLIWPYHCLIVGIKRGNSEIIPTGDTVLFPGDYLIVLSNQDKMPEVRESLTKMCSECSKFLNESDSSNP</sequence>
<evidence type="ECO:0000256" key="6">
    <source>
        <dbReference type="ARBA" id="ARBA00023136"/>
    </source>
</evidence>
<proteinExistence type="predicted"/>
<dbReference type="Pfam" id="PF02080">
    <property type="entry name" value="TrkA_C"/>
    <property type="match status" value="1"/>
</dbReference>
<feature type="transmembrane region" description="Helical" evidence="8">
    <location>
        <begin position="332"/>
        <end position="356"/>
    </location>
</feature>
<dbReference type="GO" id="GO:0005886">
    <property type="term" value="C:plasma membrane"/>
    <property type="evidence" value="ECO:0007669"/>
    <property type="project" value="TreeGrafter"/>
</dbReference>
<name>A0A3G1KSV8_FORW1</name>
<feature type="transmembrane region" description="Helical" evidence="8">
    <location>
        <begin position="265"/>
        <end position="287"/>
    </location>
</feature>
<protein>
    <submittedName>
        <fullName evidence="10">ClC family H(+)/Cl(-) exchange transporter</fullName>
    </submittedName>
</protein>
<dbReference type="Proteomes" id="UP000323521">
    <property type="component" value="Chromosome"/>
</dbReference>
<evidence type="ECO:0000256" key="3">
    <source>
        <dbReference type="ARBA" id="ARBA00022692"/>
    </source>
</evidence>
<keyword evidence="3 8" id="KW-0812">Transmembrane</keyword>
<feature type="transmembrane region" description="Helical" evidence="8">
    <location>
        <begin position="20"/>
        <end position="41"/>
    </location>
</feature>
<evidence type="ECO:0000313" key="10">
    <source>
        <dbReference type="EMBL" id="ATW25510.1"/>
    </source>
</evidence>
<dbReference type="PANTHER" id="PTHR45711:SF6">
    <property type="entry name" value="CHLORIDE CHANNEL PROTEIN"/>
    <property type="match status" value="1"/>
</dbReference>
<dbReference type="AlphaFoldDB" id="A0A3G1KSV8"/>
<keyword evidence="2" id="KW-0813">Transport</keyword>
<keyword evidence="5" id="KW-0406">Ion transport</keyword>
<dbReference type="RefSeq" id="WP_148134768.1">
    <property type="nucleotide sequence ID" value="NZ_CP017634.1"/>
</dbReference>
<dbReference type="SUPFAM" id="SSF81340">
    <property type="entry name" value="Clc chloride channel"/>
    <property type="match status" value="1"/>
</dbReference>
<evidence type="ECO:0000256" key="8">
    <source>
        <dbReference type="SAM" id="Phobius"/>
    </source>
</evidence>
<feature type="domain" description="RCK C-terminal" evidence="9">
    <location>
        <begin position="433"/>
        <end position="516"/>
    </location>
</feature>
<dbReference type="GO" id="GO:0006813">
    <property type="term" value="P:potassium ion transport"/>
    <property type="evidence" value="ECO:0007669"/>
    <property type="project" value="InterPro"/>
</dbReference>
<feature type="transmembrane region" description="Helical" evidence="8">
    <location>
        <begin position="362"/>
        <end position="383"/>
    </location>
</feature>
<organism evidence="10 11">
    <name type="scientific">Formimonas warabiya</name>
    <dbReference type="NCBI Taxonomy" id="1761012"/>
    <lineage>
        <taxon>Bacteria</taxon>
        <taxon>Bacillati</taxon>
        <taxon>Bacillota</taxon>
        <taxon>Clostridia</taxon>
        <taxon>Eubacteriales</taxon>
        <taxon>Peptococcaceae</taxon>
        <taxon>Candidatus Formimonas</taxon>
    </lineage>
</organism>
<feature type="transmembrane region" description="Helical" evidence="8">
    <location>
        <begin position="158"/>
        <end position="183"/>
    </location>
</feature>
<feature type="transmembrane region" description="Helical" evidence="8">
    <location>
        <begin position="299"/>
        <end position="320"/>
    </location>
</feature>
<keyword evidence="4 8" id="KW-1133">Transmembrane helix</keyword>
<evidence type="ECO:0000256" key="7">
    <source>
        <dbReference type="ARBA" id="ARBA00023214"/>
    </source>
</evidence>
<dbReference type="EMBL" id="CP017634">
    <property type="protein sequence ID" value="ATW25510.1"/>
    <property type="molecule type" value="Genomic_DNA"/>
</dbReference>
<keyword evidence="7" id="KW-0868">Chloride</keyword>
<accession>A0A3G1KSV8</accession>
<reference evidence="10 11" key="1">
    <citation type="submission" date="2016-10" db="EMBL/GenBank/DDBJ databases">
        <title>Complete Genome Sequence of Peptococcaceae strain DCMF.</title>
        <authorList>
            <person name="Edwards R.J."/>
            <person name="Holland S.I."/>
            <person name="Deshpande N.P."/>
            <person name="Wong Y.K."/>
            <person name="Ertan H."/>
            <person name="Manefield M."/>
            <person name="Russell T.L."/>
            <person name="Lee M.J."/>
        </authorList>
    </citation>
    <scope>NUCLEOTIDE SEQUENCE [LARGE SCALE GENOMIC DNA]</scope>
    <source>
        <strain evidence="10 11">DCMF</strain>
    </source>
</reference>
<dbReference type="Gene3D" id="3.30.70.1450">
    <property type="entry name" value="Regulator of K+ conductance, C-terminal domain"/>
    <property type="match status" value="1"/>
</dbReference>
<evidence type="ECO:0000256" key="5">
    <source>
        <dbReference type="ARBA" id="ARBA00023065"/>
    </source>
</evidence>
<evidence type="ECO:0000256" key="4">
    <source>
        <dbReference type="ARBA" id="ARBA00022989"/>
    </source>
</evidence>
<evidence type="ECO:0000256" key="2">
    <source>
        <dbReference type="ARBA" id="ARBA00022448"/>
    </source>
</evidence>
<dbReference type="CDD" id="cd01031">
    <property type="entry name" value="EriC"/>
    <property type="match status" value="1"/>
</dbReference>
<dbReference type="Gene3D" id="1.10.3080.10">
    <property type="entry name" value="Clc chloride channel"/>
    <property type="match status" value="1"/>
</dbReference>
<dbReference type="InterPro" id="IPR006037">
    <property type="entry name" value="RCK_C"/>
</dbReference>
<dbReference type="GO" id="GO:0005247">
    <property type="term" value="F:voltage-gated chloride channel activity"/>
    <property type="evidence" value="ECO:0007669"/>
    <property type="project" value="TreeGrafter"/>
</dbReference>
<dbReference type="Pfam" id="PF00654">
    <property type="entry name" value="Voltage_CLC"/>
    <property type="match status" value="1"/>
</dbReference>
<dbReference type="PANTHER" id="PTHR45711">
    <property type="entry name" value="CHLORIDE CHANNEL PROTEIN"/>
    <property type="match status" value="1"/>
</dbReference>
<feature type="transmembrane region" description="Helical" evidence="8">
    <location>
        <begin position="231"/>
        <end position="253"/>
    </location>
</feature>
<dbReference type="PROSITE" id="PS51202">
    <property type="entry name" value="RCK_C"/>
    <property type="match status" value="1"/>
</dbReference>
<dbReference type="OrthoDB" id="9812438at2"/>
<feature type="transmembrane region" description="Helical" evidence="8">
    <location>
        <begin position="107"/>
        <end position="128"/>
    </location>
</feature>
<dbReference type="GO" id="GO:0008324">
    <property type="term" value="F:monoatomic cation transmembrane transporter activity"/>
    <property type="evidence" value="ECO:0007669"/>
    <property type="project" value="InterPro"/>
</dbReference>
<feature type="transmembrane region" description="Helical" evidence="8">
    <location>
        <begin position="62"/>
        <end position="80"/>
    </location>
</feature>
<evidence type="ECO:0000313" key="11">
    <source>
        <dbReference type="Proteomes" id="UP000323521"/>
    </source>
</evidence>
<comment type="subcellular location">
    <subcellularLocation>
        <location evidence="1">Membrane</location>
        <topology evidence="1">Multi-pass membrane protein</topology>
    </subcellularLocation>
</comment>